<accession>A0A060BVJ9</accession>
<dbReference type="EMBL" id="KF119686">
    <property type="protein sequence ID" value="AIA86954.1"/>
    <property type="molecule type" value="Genomic_DNA"/>
</dbReference>
<reference evidence="1" key="1">
    <citation type="journal article" date="2013" name="Environ. Microbiol.">
        <title>Seasonally variable intestinal metagenomes of the red palm weevil (Rhynchophorus ferrugineus).</title>
        <authorList>
            <person name="Jia S."/>
            <person name="Zhang X."/>
            <person name="Zhang G."/>
            <person name="Yin A."/>
            <person name="Zhang S."/>
            <person name="Li F."/>
            <person name="Wang L."/>
            <person name="Zhao D."/>
            <person name="Yun Q."/>
            <person name="Tala"/>
            <person name="Wang J."/>
            <person name="Sun G."/>
            <person name="Baabdullah M."/>
            <person name="Yu X."/>
            <person name="Hu S."/>
            <person name="Al-Mssallem I.S."/>
            <person name="Yu J."/>
        </authorList>
    </citation>
    <scope>NUCLEOTIDE SEQUENCE</scope>
</reference>
<evidence type="ECO:0000313" key="1">
    <source>
        <dbReference type="EMBL" id="AIA86954.1"/>
    </source>
</evidence>
<organism evidence="1">
    <name type="scientific">uncultured Hirschia sp</name>
    <dbReference type="NCBI Taxonomy" id="543125"/>
    <lineage>
        <taxon>Bacteria</taxon>
        <taxon>Pseudomonadati</taxon>
        <taxon>Pseudomonadota</taxon>
        <taxon>Alphaproteobacteria</taxon>
        <taxon>Hyphomonadales</taxon>
        <taxon>Hyphomonadaceae</taxon>
        <taxon>Hirschia</taxon>
        <taxon>environmental samples</taxon>
    </lineage>
</organism>
<name>A0A060BVJ9_9PROT</name>
<dbReference type="InterPro" id="IPR023296">
    <property type="entry name" value="Glyco_hydro_beta-prop_sf"/>
</dbReference>
<proteinExistence type="predicted"/>
<dbReference type="AlphaFoldDB" id="A0A060BVJ9"/>
<protein>
    <submittedName>
        <fullName evidence="1">CAZy families GH43 protein</fullName>
    </submittedName>
</protein>
<sequence length="77" mass="8557">MGEGPTAVEIGDYVYVYYDAYMDPQRMMGARSRDLETWEDISDQISFPAGMRHGSVLRIDSEALDRLLAREAGAAAP</sequence>
<dbReference type="SUPFAM" id="SSF75005">
    <property type="entry name" value="Arabinanase/levansucrase/invertase"/>
    <property type="match status" value="1"/>
</dbReference>